<dbReference type="SMART" id="SM00558">
    <property type="entry name" value="JmjC"/>
    <property type="match status" value="1"/>
</dbReference>
<feature type="compositionally biased region" description="Basic and acidic residues" evidence="4">
    <location>
        <begin position="114"/>
        <end position="141"/>
    </location>
</feature>
<dbReference type="Pfam" id="PF02373">
    <property type="entry name" value="JmjC"/>
    <property type="match status" value="1"/>
</dbReference>
<dbReference type="GO" id="GO:0031490">
    <property type="term" value="F:chromatin DNA binding"/>
    <property type="evidence" value="ECO:0007669"/>
    <property type="project" value="TreeGrafter"/>
</dbReference>
<dbReference type="GO" id="GO:0000785">
    <property type="term" value="C:chromatin"/>
    <property type="evidence" value="ECO:0007669"/>
    <property type="project" value="TreeGrafter"/>
</dbReference>
<feature type="region of interest" description="Disordered" evidence="4">
    <location>
        <begin position="106"/>
        <end position="141"/>
    </location>
</feature>
<evidence type="ECO:0000259" key="5">
    <source>
        <dbReference type="PROSITE" id="PS51184"/>
    </source>
</evidence>
<dbReference type="GO" id="GO:0006357">
    <property type="term" value="P:regulation of transcription by RNA polymerase II"/>
    <property type="evidence" value="ECO:0007669"/>
    <property type="project" value="TreeGrafter"/>
</dbReference>
<feature type="region of interest" description="Disordered" evidence="4">
    <location>
        <begin position="1"/>
        <end position="32"/>
    </location>
</feature>
<dbReference type="PANTHER" id="PTHR12549:SF38">
    <property type="entry name" value="JMJC DOMAIN-CONTAINING HISTONE DEMETHYLASE 2, ISOFORM A"/>
    <property type="match status" value="1"/>
</dbReference>
<sequence>MPPKRKSSTSSAPGPPPSRTCTTRSRAPTTKTFPLSTYIPKLASSDLGGYNFHQKLKCPKDASEHCSSCIGKQAILGGCRFVGIRTFMEMEENGEKTVKWGDYAFRGNQDDEEPTKVVKKAKDKEKEKDQLNGKKPETLHISPERRSTRALRPNLKVENGKNSKGTRTEPDPCIPLPPHVPPTKEDASYILSLVAGTFADHLERELSHETTHLSSVAEARPFIRIKNTPLTRSLCDFCSTSIFMGSYMCGCCGREFCLGCWETWAPSEDLHAGRLLKRNQCSMKRRHNKNNMLFVTRAKPGEISALLEDVKAKIRTIPTPDTSNDEPLVAAIPTETAPPVPNTEMKYLPVPKNSINSFSSSVFRSLWRIGGIPLVLTDLLPRFQLPWSPSYFIKHYGKTTCTLHDTANCIRNTSTVANFFSLFTSTKFTSNSWKLKDWPPSADFSTTFPDLFADFENAIPFPEYTRRNGARNLASQAYFEKIWNPPDLGPKMYNALPAMDFLIDNGGDTEGDMKDEVSGTTNLHLDLTDAVNVLLYTTENDPCPYNTEEKLGIPACGAVWDIFPPSTSSTIRSYLRSKFSLSKIDDPIHEQLFYLSEHDLHVLSQSPYSVHSYRIYQNPGDAVWIPAGCAHQVRNRKASVKVAVDFLSPESIQRGVAVGLLEEARGMWTETRKSRGKEDVVQLWGCLGFVWKALREIESEGDGGVKVEDCGKSG</sequence>
<dbReference type="GO" id="GO:0000118">
    <property type="term" value="C:histone deacetylase complex"/>
    <property type="evidence" value="ECO:0007669"/>
    <property type="project" value="TreeGrafter"/>
</dbReference>
<dbReference type="OrthoDB" id="1667110at2759"/>
<evidence type="ECO:0000256" key="1">
    <source>
        <dbReference type="ARBA" id="ARBA00004123"/>
    </source>
</evidence>
<keyword evidence="2" id="KW-0479">Metal-binding</keyword>
<dbReference type="GO" id="GO:0032454">
    <property type="term" value="F:histone H3K9 demethylase activity"/>
    <property type="evidence" value="ECO:0007669"/>
    <property type="project" value="InterPro"/>
</dbReference>
<evidence type="ECO:0000256" key="2">
    <source>
        <dbReference type="ARBA" id="ARBA00022723"/>
    </source>
</evidence>
<keyword evidence="3" id="KW-0539">Nucleus</keyword>
<proteinExistence type="predicted"/>
<dbReference type="PANTHER" id="PTHR12549">
    <property type="entry name" value="JMJC DOMAIN-CONTAINING HISTONE DEMETHYLATION PROTEIN"/>
    <property type="match status" value="1"/>
</dbReference>
<dbReference type="InterPro" id="IPR045109">
    <property type="entry name" value="LSDs-like"/>
</dbReference>
<feature type="domain" description="JmjC" evidence="5">
    <location>
        <begin position="485"/>
        <end position="663"/>
    </location>
</feature>
<evidence type="ECO:0000256" key="4">
    <source>
        <dbReference type="SAM" id="MobiDB-lite"/>
    </source>
</evidence>
<dbReference type="GO" id="GO:0046872">
    <property type="term" value="F:metal ion binding"/>
    <property type="evidence" value="ECO:0007669"/>
    <property type="project" value="UniProtKB-KW"/>
</dbReference>
<evidence type="ECO:0000313" key="6">
    <source>
        <dbReference type="EMBL" id="TGZ82842.1"/>
    </source>
</evidence>
<dbReference type="InParanoid" id="A0A4S2N145"/>
<dbReference type="EMBL" id="ML220114">
    <property type="protein sequence ID" value="TGZ82842.1"/>
    <property type="molecule type" value="Genomic_DNA"/>
</dbReference>
<feature type="compositionally biased region" description="Polar residues" evidence="4">
    <location>
        <begin position="19"/>
        <end position="32"/>
    </location>
</feature>
<protein>
    <recommendedName>
        <fullName evidence="5">JmjC domain-containing protein</fullName>
    </recommendedName>
</protein>
<dbReference type="GO" id="GO:0003712">
    <property type="term" value="F:transcription coregulator activity"/>
    <property type="evidence" value="ECO:0007669"/>
    <property type="project" value="TreeGrafter"/>
</dbReference>
<evidence type="ECO:0000313" key="7">
    <source>
        <dbReference type="Proteomes" id="UP000298138"/>
    </source>
</evidence>
<gene>
    <name evidence="6" type="ORF">EX30DRAFT_394108</name>
</gene>
<dbReference type="Gene3D" id="2.60.120.650">
    <property type="entry name" value="Cupin"/>
    <property type="match status" value="1"/>
</dbReference>
<reference evidence="6 7" key="1">
    <citation type="submission" date="2019-04" db="EMBL/GenBank/DDBJ databases">
        <title>Comparative genomics and transcriptomics to analyze fruiting body development in filamentous ascomycetes.</title>
        <authorList>
            <consortium name="DOE Joint Genome Institute"/>
            <person name="Lutkenhaus R."/>
            <person name="Traeger S."/>
            <person name="Breuer J."/>
            <person name="Kuo A."/>
            <person name="Lipzen A."/>
            <person name="Pangilinan J."/>
            <person name="Dilworth D."/>
            <person name="Sandor L."/>
            <person name="Poggeler S."/>
            <person name="Barry K."/>
            <person name="Grigoriev I.V."/>
            <person name="Nowrousian M."/>
        </authorList>
    </citation>
    <scope>NUCLEOTIDE SEQUENCE [LARGE SCALE GENOMIC DNA]</scope>
    <source>
        <strain evidence="6 7">CBS 389.68</strain>
    </source>
</reference>
<accession>A0A4S2N145</accession>
<dbReference type="STRING" id="341454.A0A4S2N145"/>
<keyword evidence="7" id="KW-1185">Reference proteome</keyword>
<dbReference type="InterPro" id="IPR003347">
    <property type="entry name" value="JmjC_dom"/>
</dbReference>
<dbReference type="SUPFAM" id="SSF51197">
    <property type="entry name" value="Clavaminate synthase-like"/>
    <property type="match status" value="1"/>
</dbReference>
<dbReference type="AlphaFoldDB" id="A0A4S2N145"/>
<organism evidence="6 7">
    <name type="scientific">Ascodesmis nigricans</name>
    <dbReference type="NCBI Taxonomy" id="341454"/>
    <lineage>
        <taxon>Eukaryota</taxon>
        <taxon>Fungi</taxon>
        <taxon>Dikarya</taxon>
        <taxon>Ascomycota</taxon>
        <taxon>Pezizomycotina</taxon>
        <taxon>Pezizomycetes</taxon>
        <taxon>Pezizales</taxon>
        <taxon>Ascodesmidaceae</taxon>
        <taxon>Ascodesmis</taxon>
    </lineage>
</organism>
<name>A0A4S2N145_9PEZI</name>
<evidence type="ECO:0000256" key="3">
    <source>
        <dbReference type="ARBA" id="ARBA00023242"/>
    </source>
</evidence>
<dbReference type="Proteomes" id="UP000298138">
    <property type="component" value="Unassembled WGS sequence"/>
</dbReference>
<dbReference type="PROSITE" id="PS51184">
    <property type="entry name" value="JMJC"/>
    <property type="match status" value="1"/>
</dbReference>
<comment type="subcellular location">
    <subcellularLocation>
        <location evidence="1">Nucleus</location>
    </subcellularLocation>
</comment>